<keyword evidence="5" id="KW-1185">Reference proteome</keyword>
<dbReference type="GO" id="GO:0030488">
    <property type="term" value="P:tRNA methylation"/>
    <property type="evidence" value="ECO:0007669"/>
    <property type="project" value="TreeGrafter"/>
</dbReference>
<evidence type="ECO:0000256" key="1">
    <source>
        <dbReference type="SAM" id="MobiDB-lite"/>
    </source>
</evidence>
<proteinExistence type="predicted"/>
<evidence type="ECO:0000313" key="4">
    <source>
        <dbReference type="EMBL" id="TWT49124.1"/>
    </source>
</evidence>
<dbReference type="OrthoDB" id="238366at2"/>
<evidence type="ECO:0000313" key="5">
    <source>
        <dbReference type="Proteomes" id="UP000316598"/>
    </source>
</evidence>
<gene>
    <name evidence="4" type="ORF">Pla22_43160</name>
</gene>
<dbReference type="GO" id="GO:0005525">
    <property type="term" value="F:GTP binding"/>
    <property type="evidence" value="ECO:0007669"/>
    <property type="project" value="InterPro"/>
</dbReference>
<dbReference type="PANTHER" id="PTHR42714">
    <property type="entry name" value="TRNA MODIFICATION GTPASE GTPBP3"/>
    <property type="match status" value="1"/>
</dbReference>
<keyword evidence="2" id="KW-0812">Transmembrane</keyword>
<dbReference type="InterPro" id="IPR006073">
    <property type="entry name" value="GTP-bd"/>
</dbReference>
<dbReference type="CDD" id="cd00882">
    <property type="entry name" value="Ras_like_GTPase"/>
    <property type="match status" value="1"/>
</dbReference>
<keyword evidence="2" id="KW-0472">Membrane</keyword>
<sequence>MKQRRLAVISFLALLPILVCIGFGVVAIFQTGYVLWLWWILPACWVLAGLVNWIWPKPVDTITIAPMKQPRHWTQRDQQAAEIVLKHQRDFANLKPEDLSDPQHYLRVVQSMAADLANHYHGATKREIESLSVVEVAAAARLAIDDIEGFLLHSIPGSRMLSIKHWKWLTRTPEIYAVASKVYWAGAIVLNPINLLRYGSAKVTLDPVINQVKTETIATIYTRFVAKTGFYLIEMNSGRLRGGADAYRQHFGDPDASPRRNASATRGDDPDEDEPSLPVTITLVGQTGAGKSSLINALLHKSTSETVHEHAQTDALPNTREAESFEWTMNEQGASFTLVDTPGYGESGASKKQVAIIERAMTRSDLVLLVMDAHTPAKKADQQTLATLDSYFHDHPQFKSPPIIAVLTHIDLIPPASVWNPPYDLDTPTEAKEENIEGAIQYAREIFPDEFADVCGVCLSTDLNRQWGVDEFLIPAMVANVDQGRSLSLLRAFEKHVDLKRVRKLLSQVGSLARHGASAWIERRL</sequence>
<dbReference type="InterPro" id="IPR027417">
    <property type="entry name" value="P-loop_NTPase"/>
</dbReference>
<dbReference type="GO" id="GO:0005737">
    <property type="term" value="C:cytoplasm"/>
    <property type="evidence" value="ECO:0007669"/>
    <property type="project" value="TreeGrafter"/>
</dbReference>
<keyword evidence="2" id="KW-1133">Transmembrane helix</keyword>
<dbReference type="Proteomes" id="UP000316598">
    <property type="component" value="Unassembled WGS sequence"/>
</dbReference>
<feature type="transmembrane region" description="Helical" evidence="2">
    <location>
        <begin position="35"/>
        <end position="55"/>
    </location>
</feature>
<dbReference type="PANTHER" id="PTHR42714:SF2">
    <property type="entry name" value="TRNA MODIFICATION GTPASE GTPBP3, MITOCHONDRIAL"/>
    <property type="match status" value="1"/>
</dbReference>
<name>A0A5C5WEF9_9BACT</name>
<dbReference type="SUPFAM" id="SSF52540">
    <property type="entry name" value="P-loop containing nucleoside triphosphate hydrolases"/>
    <property type="match status" value="1"/>
</dbReference>
<feature type="compositionally biased region" description="Basic and acidic residues" evidence="1">
    <location>
        <begin position="247"/>
        <end position="258"/>
    </location>
</feature>
<dbReference type="RefSeq" id="WP_146516690.1">
    <property type="nucleotide sequence ID" value="NZ_SJPI01000003.1"/>
</dbReference>
<dbReference type="Gene3D" id="3.40.50.300">
    <property type="entry name" value="P-loop containing nucleotide triphosphate hydrolases"/>
    <property type="match status" value="1"/>
</dbReference>
<dbReference type="AlphaFoldDB" id="A0A5C5WEF9"/>
<dbReference type="EMBL" id="SJPI01000003">
    <property type="protein sequence ID" value="TWT49124.1"/>
    <property type="molecule type" value="Genomic_DNA"/>
</dbReference>
<comment type="caution">
    <text evidence="4">The sequence shown here is derived from an EMBL/GenBank/DDBJ whole genome shotgun (WGS) entry which is preliminary data.</text>
</comment>
<accession>A0A5C5WEF9</accession>
<feature type="domain" description="G" evidence="3">
    <location>
        <begin position="281"/>
        <end position="390"/>
    </location>
</feature>
<protein>
    <submittedName>
        <fullName evidence="4">tRNA modification GTPase TrmE</fullName>
    </submittedName>
</protein>
<feature type="transmembrane region" description="Helical" evidence="2">
    <location>
        <begin position="7"/>
        <end position="29"/>
    </location>
</feature>
<organism evidence="4 5">
    <name type="scientific">Rubripirellula amarantea</name>
    <dbReference type="NCBI Taxonomy" id="2527999"/>
    <lineage>
        <taxon>Bacteria</taxon>
        <taxon>Pseudomonadati</taxon>
        <taxon>Planctomycetota</taxon>
        <taxon>Planctomycetia</taxon>
        <taxon>Pirellulales</taxon>
        <taxon>Pirellulaceae</taxon>
        <taxon>Rubripirellula</taxon>
    </lineage>
</organism>
<reference evidence="4 5" key="1">
    <citation type="submission" date="2019-02" db="EMBL/GenBank/DDBJ databases">
        <title>Deep-cultivation of Planctomycetes and their phenomic and genomic characterization uncovers novel biology.</title>
        <authorList>
            <person name="Wiegand S."/>
            <person name="Jogler M."/>
            <person name="Boedeker C."/>
            <person name="Pinto D."/>
            <person name="Vollmers J."/>
            <person name="Rivas-Marin E."/>
            <person name="Kohn T."/>
            <person name="Peeters S.H."/>
            <person name="Heuer A."/>
            <person name="Rast P."/>
            <person name="Oberbeckmann S."/>
            <person name="Bunk B."/>
            <person name="Jeske O."/>
            <person name="Meyerdierks A."/>
            <person name="Storesund J.E."/>
            <person name="Kallscheuer N."/>
            <person name="Luecker S."/>
            <person name="Lage O.M."/>
            <person name="Pohl T."/>
            <person name="Merkel B.J."/>
            <person name="Hornburger P."/>
            <person name="Mueller R.-W."/>
            <person name="Bruemmer F."/>
            <person name="Labrenz M."/>
            <person name="Spormann A.M."/>
            <person name="Op Den Camp H."/>
            <person name="Overmann J."/>
            <person name="Amann R."/>
            <person name="Jetten M.S.M."/>
            <person name="Mascher T."/>
            <person name="Medema M.H."/>
            <person name="Devos D.P."/>
            <person name="Kaster A.-K."/>
            <person name="Ovreas L."/>
            <person name="Rohde M."/>
            <person name="Galperin M.Y."/>
            <person name="Jogler C."/>
        </authorList>
    </citation>
    <scope>NUCLEOTIDE SEQUENCE [LARGE SCALE GENOMIC DNA]</scope>
    <source>
        <strain evidence="4 5">Pla22</strain>
    </source>
</reference>
<evidence type="ECO:0000259" key="3">
    <source>
        <dbReference type="Pfam" id="PF01926"/>
    </source>
</evidence>
<feature type="region of interest" description="Disordered" evidence="1">
    <location>
        <begin position="245"/>
        <end position="277"/>
    </location>
</feature>
<evidence type="ECO:0000256" key="2">
    <source>
        <dbReference type="SAM" id="Phobius"/>
    </source>
</evidence>
<dbReference type="Pfam" id="PF01926">
    <property type="entry name" value="MMR_HSR1"/>
    <property type="match status" value="1"/>
</dbReference>
<dbReference type="GO" id="GO:0002098">
    <property type="term" value="P:tRNA wobble uridine modification"/>
    <property type="evidence" value="ECO:0007669"/>
    <property type="project" value="TreeGrafter"/>
</dbReference>